<gene>
    <name evidence="1" type="ORF">Zm00014a_000099</name>
</gene>
<proteinExistence type="predicted"/>
<organism evidence="1">
    <name type="scientific">Zea mays</name>
    <name type="common">Maize</name>
    <dbReference type="NCBI Taxonomy" id="4577"/>
    <lineage>
        <taxon>Eukaryota</taxon>
        <taxon>Viridiplantae</taxon>
        <taxon>Streptophyta</taxon>
        <taxon>Embryophyta</taxon>
        <taxon>Tracheophyta</taxon>
        <taxon>Spermatophyta</taxon>
        <taxon>Magnoliopsida</taxon>
        <taxon>Liliopsida</taxon>
        <taxon>Poales</taxon>
        <taxon>Poaceae</taxon>
        <taxon>PACMAD clade</taxon>
        <taxon>Panicoideae</taxon>
        <taxon>Andropogonodae</taxon>
        <taxon>Andropogoneae</taxon>
        <taxon>Tripsacinae</taxon>
        <taxon>Zea</taxon>
    </lineage>
</organism>
<dbReference type="EMBL" id="NCVQ01000010">
    <property type="protein sequence ID" value="PWZ06473.1"/>
    <property type="molecule type" value="Genomic_DNA"/>
</dbReference>
<sequence length="74" mass="8222">MELPAVQLAQSPARPELPSTRFPISLYLPWESVLPRSLHGRRSDCVISCRLPRPALCSARRSELAELSHSSLLA</sequence>
<evidence type="ECO:0000313" key="1">
    <source>
        <dbReference type="EMBL" id="PWZ06473.1"/>
    </source>
</evidence>
<dbReference type="AlphaFoldDB" id="A0A3L6DEF6"/>
<dbReference type="Proteomes" id="UP000251960">
    <property type="component" value="Chromosome 9"/>
</dbReference>
<reference evidence="1" key="1">
    <citation type="journal article" date="2018" name="Nat. Genet.">
        <title>Extensive intraspecific gene order and gene structural variations between Mo17 and other maize genomes.</title>
        <authorList>
            <person name="Sun S."/>
            <person name="Zhou Y."/>
            <person name="Chen J."/>
            <person name="Shi J."/>
            <person name="Zhao H."/>
            <person name="Zhao H."/>
            <person name="Song W."/>
            <person name="Zhang M."/>
            <person name="Cui Y."/>
            <person name="Dong X."/>
            <person name="Liu H."/>
            <person name="Ma X."/>
            <person name="Jiao Y."/>
            <person name="Wang B."/>
            <person name="Wei X."/>
            <person name="Stein J.C."/>
            <person name="Glaubitz J.C."/>
            <person name="Lu F."/>
            <person name="Yu G."/>
            <person name="Liang C."/>
            <person name="Fengler K."/>
            <person name="Li B."/>
            <person name="Rafalski A."/>
            <person name="Schnable P.S."/>
            <person name="Ware D.H."/>
            <person name="Buckler E.S."/>
            <person name="Lai J."/>
        </authorList>
    </citation>
    <scope>NUCLEOTIDE SEQUENCE [LARGE SCALE GENOMIC DNA]</scope>
    <source>
        <tissue evidence="1">Seedling</tissue>
    </source>
</reference>
<protein>
    <submittedName>
        <fullName evidence="1">Uncharacterized protein</fullName>
    </submittedName>
</protein>
<comment type="caution">
    <text evidence="1">The sequence shown here is derived from an EMBL/GenBank/DDBJ whole genome shotgun (WGS) entry which is preliminary data.</text>
</comment>
<name>A0A3L6DEF6_MAIZE</name>
<accession>A0A3L6DEF6</accession>